<protein>
    <submittedName>
        <fullName evidence="2">PQQ-dependent sugar dehydrogenase</fullName>
    </submittedName>
</protein>
<proteinExistence type="predicted"/>
<dbReference type="Pfam" id="PF07995">
    <property type="entry name" value="GSDH"/>
    <property type="match status" value="1"/>
</dbReference>
<name>A0ABY6Z6D9_9BACL</name>
<reference evidence="2" key="1">
    <citation type="submission" date="2022-08" db="EMBL/GenBank/DDBJ databases">
        <title>Alicyclobacillus dauci DSM2870, complete genome.</title>
        <authorList>
            <person name="Wang Q."/>
            <person name="Cai R."/>
            <person name="Wang Z."/>
        </authorList>
    </citation>
    <scope>NUCLEOTIDE SEQUENCE</scope>
    <source>
        <strain evidence="2">DSM 28700</strain>
    </source>
</reference>
<dbReference type="Gene3D" id="2.120.10.30">
    <property type="entry name" value="TolB, C-terminal domain"/>
    <property type="match status" value="1"/>
</dbReference>
<feature type="domain" description="Glucose/Sorbosone dehydrogenase" evidence="1">
    <location>
        <begin position="212"/>
        <end position="342"/>
    </location>
</feature>
<dbReference type="Proteomes" id="UP001164803">
    <property type="component" value="Chromosome"/>
</dbReference>
<dbReference type="PANTHER" id="PTHR33546:SF1">
    <property type="entry name" value="LARGE, MULTIFUNCTIONAL SECRETED PROTEIN"/>
    <property type="match status" value="1"/>
</dbReference>
<dbReference type="InterPro" id="IPR011042">
    <property type="entry name" value="6-blade_b-propeller_TolB-like"/>
</dbReference>
<organism evidence="2 3">
    <name type="scientific">Alicyclobacillus dauci</name>
    <dbReference type="NCBI Taxonomy" id="1475485"/>
    <lineage>
        <taxon>Bacteria</taxon>
        <taxon>Bacillati</taxon>
        <taxon>Bacillota</taxon>
        <taxon>Bacilli</taxon>
        <taxon>Bacillales</taxon>
        <taxon>Alicyclobacillaceae</taxon>
        <taxon>Alicyclobacillus</taxon>
    </lineage>
</organism>
<evidence type="ECO:0000313" key="3">
    <source>
        <dbReference type="Proteomes" id="UP001164803"/>
    </source>
</evidence>
<evidence type="ECO:0000313" key="2">
    <source>
        <dbReference type="EMBL" id="WAH37851.1"/>
    </source>
</evidence>
<evidence type="ECO:0000259" key="1">
    <source>
        <dbReference type="Pfam" id="PF07995"/>
    </source>
</evidence>
<dbReference type="RefSeq" id="WP_268045382.1">
    <property type="nucleotide sequence ID" value="NZ_CP104064.1"/>
</dbReference>
<dbReference type="InterPro" id="IPR011041">
    <property type="entry name" value="Quinoprot_gluc/sorb_DH_b-prop"/>
</dbReference>
<keyword evidence="3" id="KW-1185">Reference proteome</keyword>
<sequence length="431" mass="46792">MERKINADDIVVPPGYIIEPAYTQVNVPTAVAFSEDGTVFLTDAGMTDGNGKVLVLRDGKFDILAQGFKPPLVGITYHGRRLYIAHRGRVTVMKPSGQREDIVTGLPSFGDHENNPIVVGPDGKLYFGQGTATNSGIVGPDNRWLADNPYFHDHAGATIQLTGLNFASKNILTPASDEIVETGAFVPYGVATAKGQWVPGVVRASGSILRVNKDGSELEQVAWGLRNPFGLQFDPTGRLWTINNGMDERGSRPVANCPDEFHEILPGTWYGWPDYAAGEPVTQPWFESDGFKPSFLFAGHPMIPPRPFACFAPHTAAAGFVFSHSHHFGHVGDAFIAELGSEAPATTGGKPAPKVGHRVSRLQMRDGELHAFAQNRSQLPASRDGGGGLERPMNVCFGPDNTLYIIDIGILRVGRGFEKHTGVVWRMRRRS</sequence>
<dbReference type="PANTHER" id="PTHR33546">
    <property type="entry name" value="LARGE, MULTIFUNCTIONAL SECRETED PROTEIN-RELATED"/>
    <property type="match status" value="1"/>
</dbReference>
<dbReference type="SUPFAM" id="SSF50952">
    <property type="entry name" value="Soluble quinoprotein glucose dehydrogenase"/>
    <property type="match status" value="1"/>
</dbReference>
<dbReference type="InterPro" id="IPR012938">
    <property type="entry name" value="Glc/Sorbosone_DH"/>
</dbReference>
<dbReference type="EMBL" id="CP104064">
    <property type="protein sequence ID" value="WAH37851.1"/>
    <property type="molecule type" value="Genomic_DNA"/>
</dbReference>
<accession>A0ABY6Z6D9</accession>
<gene>
    <name evidence="2" type="ORF">NZD86_04930</name>
</gene>